<dbReference type="HOGENOM" id="CLU_910449_0_0_1"/>
<dbReference type="eggNOG" id="KOG2567">
    <property type="taxonomic scope" value="Eukaryota"/>
</dbReference>
<organism evidence="1 2">
    <name type="scientific">Hyaloperonospora arabidopsidis (strain Emoy2)</name>
    <name type="common">Downy mildew agent</name>
    <name type="synonym">Peronospora arabidopsidis</name>
    <dbReference type="NCBI Taxonomy" id="559515"/>
    <lineage>
        <taxon>Eukaryota</taxon>
        <taxon>Sar</taxon>
        <taxon>Stramenopiles</taxon>
        <taxon>Oomycota</taxon>
        <taxon>Peronosporomycetes</taxon>
        <taxon>Peronosporales</taxon>
        <taxon>Peronosporaceae</taxon>
        <taxon>Hyaloperonospora</taxon>
    </lineage>
</organism>
<dbReference type="PANTHER" id="PTHR33875">
    <property type="entry name" value="OS09G0542200 PROTEIN"/>
    <property type="match status" value="1"/>
</dbReference>
<name>M4B3R9_HYAAE</name>
<evidence type="ECO:0000313" key="2">
    <source>
        <dbReference type="Proteomes" id="UP000011713"/>
    </source>
</evidence>
<dbReference type="STRING" id="559515.M4B3R9"/>
<reference evidence="1" key="2">
    <citation type="submission" date="2015-06" db="UniProtKB">
        <authorList>
            <consortium name="EnsemblProtists"/>
        </authorList>
    </citation>
    <scope>IDENTIFICATION</scope>
    <source>
        <strain evidence="1">Emoy2</strain>
    </source>
</reference>
<dbReference type="InParanoid" id="M4B3R9"/>
<evidence type="ECO:0008006" key="3">
    <source>
        <dbReference type="Google" id="ProtNLM"/>
    </source>
</evidence>
<sequence>MHDRFSNKATKDLSPVQVTANLKSLAQRTFTSLTDEQWDRQMTGYGGTDVDDRARESWKYTCSRGMSGTPMYTLNGVPFEADADWSFEQWFNVVDPLVKANQPVPDLQVETQAWKNVHLSGVPRAYPDRDVMHFVHTRKWATTAQVCEETAEGARPCEYVTGRAMCCQVVRIVNNTMRFEYLSGAMRPASGGLTIVQCLLARRVKPPSTLALSLGAFTGVFRLLEGFGRRNFSTRNGQRLFTASQSAAFAAVVASLLLDAERKTIIVSYAVVQAALNVVKECTTLLDVKHIGQEIRITSQGCPLTD</sequence>
<proteinExistence type="predicted"/>
<keyword evidence="2" id="KW-1185">Reference proteome</keyword>
<accession>M4B3R9</accession>
<dbReference type="PANTHER" id="PTHR33875:SF2">
    <property type="entry name" value="ACR183CP"/>
    <property type="match status" value="1"/>
</dbReference>
<evidence type="ECO:0000313" key="1">
    <source>
        <dbReference type="EnsemblProtists" id="HpaP800918"/>
    </source>
</evidence>
<protein>
    <recommendedName>
        <fullName evidence="3">Thioredoxin-like fold domain-containing protein</fullName>
    </recommendedName>
</protein>
<dbReference type="EnsemblProtists" id="HpaT800918">
    <property type="protein sequence ID" value="HpaP800918"/>
    <property type="gene ID" value="HpaG800918"/>
</dbReference>
<dbReference type="AlphaFoldDB" id="M4B3R9"/>
<dbReference type="VEuPathDB" id="FungiDB:HpaG800918"/>
<dbReference type="Gene3D" id="3.40.30.10">
    <property type="entry name" value="Glutaredoxin"/>
    <property type="match status" value="1"/>
</dbReference>
<dbReference type="EMBL" id="JH598179">
    <property type="status" value="NOT_ANNOTATED_CDS"/>
    <property type="molecule type" value="Genomic_DNA"/>
</dbReference>
<dbReference type="Proteomes" id="UP000011713">
    <property type="component" value="Unassembled WGS sequence"/>
</dbReference>
<reference evidence="2" key="1">
    <citation type="journal article" date="2010" name="Science">
        <title>Signatures of adaptation to obligate biotrophy in the Hyaloperonospora arabidopsidis genome.</title>
        <authorList>
            <person name="Baxter L."/>
            <person name="Tripathy S."/>
            <person name="Ishaque N."/>
            <person name="Boot N."/>
            <person name="Cabral A."/>
            <person name="Kemen E."/>
            <person name="Thines M."/>
            <person name="Ah-Fong A."/>
            <person name="Anderson R."/>
            <person name="Badejoko W."/>
            <person name="Bittner-Eddy P."/>
            <person name="Boore J.L."/>
            <person name="Chibucos M.C."/>
            <person name="Coates M."/>
            <person name="Dehal P."/>
            <person name="Delehaunty K."/>
            <person name="Dong S."/>
            <person name="Downton P."/>
            <person name="Dumas B."/>
            <person name="Fabro G."/>
            <person name="Fronick C."/>
            <person name="Fuerstenberg S.I."/>
            <person name="Fulton L."/>
            <person name="Gaulin E."/>
            <person name="Govers F."/>
            <person name="Hughes L."/>
            <person name="Humphray S."/>
            <person name="Jiang R.H."/>
            <person name="Judelson H."/>
            <person name="Kamoun S."/>
            <person name="Kyung K."/>
            <person name="Meijer H."/>
            <person name="Minx P."/>
            <person name="Morris P."/>
            <person name="Nelson J."/>
            <person name="Phuntumart V."/>
            <person name="Qutob D."/>
            <person name="Rehmany A."/>
            <person name="Rougon-Cardoso A."/>
            <person name="Ryden P."/>
            <person name="Torto-Alalibo T."/>
            <person name="Studholme D."/>
            <person name="Wang Y."/>
            <person name="Win J."/>
            <person name="Wood J."/>
            <person name="Clifton S.W."/>
            <person name="Rogers J."/>
            <person name="Van den Ackerveken G."/>
            <person name="Jones J.D."/>
            <person name="McDowell J.M."/>
            <person name="Beynon J."/>
            <person name="Tyler B.M."/>
        </authorList>
    </citation>
    <scope>NUCLEOTIDE SEQUENCE [LARGE SCALE GENOMIC DNA]</scope>
    <source>
        <strain evidence="2">Emoy2</strain>
    </source>
</reference>